<dbReference type="RefSeq" id="WP_186893351.1">
    <property type="nucleotide sequence ID" value="NZ_WJBE01000002.1"/>
</dbReference>
<dbReference type="Gene3D" id="3.40.50.880">
    <property type="match status" value="1"/>
</dbReference>
<evidence type="ECO:0000313" key="2">
    <source>
        <dbReference type="Proteomes" id="UP000622405"/>
    </source>
</evidence>
<dbReference type="PANTHER" id="PTHR43235">
    <property type="entry name" value="GLUTAMINE AMIDOTRANSFERASE PB2B2.05-RELATED"/>
    <property type="match status" value="1"/>
</dbReference>
<gene>
    <name evidence="1" type="ORF">GH811_03850</name>
</gene>
<keyword evidence="2" id="KW-1185">Reference proteome</keyword>
<dbReference type="SUPFAM" id="SSF52317">
    <property type="entry name" value="Class I glutamine amidotransferase-like"/>
    <property type="match status" value="1"/>
</dbReference>
<dbReference type="PROSITE" id="PS51273">
    <property type="entry name" value="GATASE_TYPE_1"/>
    <property type="match status" value="1"/>
</dbReference>
<organism evidence="1 2">
    <name type="scientific">Acetobacterium malicum</name>
    <dbReference type="NCBI Taxonomy" id="52692"/>
    <lineage>
        <taxon>Bacteria</taxon>
        <taxon>Bacillati</taxon>
        <taxon>Bacillota</taxon>
        <taxon>Clostridia</taxon>
        <taxon>Eubacteriales</taxon>
        <taxon>Eubacteriaceae</taxon>
        <taxon>Acetobacterium</taxon>
    </lineage>
</organism>
<dbReference type="Proteomes" id="UP000622405">
    <property type="component" value="Unassembled WGS sequence"/>
</dbReference>
<proteinExistence type="predicted"/>
<dbReference type="InterPro" id="IPR011697">
    <property type="entry name" value="Peptidase_C26"/>
</dbReference>
<evidence type="ECO:0000313" key="1">
    <source>
        <dbReference type="EMBL" id="MBC3898746.1"/>
    </source>
</evidence>
<dbReference type="CDD" id="cd01745">
    <property type="entry name" value="GATase1_2"/>
    <property type="match status" value="1"/>
</dbReference>
<dbReference type="PANTHER" id="PTHR43235:SF1">
    <property type="entry name" value="GLUTAMINE AMIDOTRANSFERASE PB2B2.05-RELATED"/>
    <property type="match status" value="1"/>
</dbReference>
<name>A0ABR6YUE6_9FIRM</name>
<dbReference type="InterPro" id="IPR044668">
    <property type="entry name" value="PuuD-like"/>
</dbReference>
<dbReference type="GO" id="GO:0016787">
    <property type="term" value="F:hydrolase activity"/>
    <property type="evidence" value="ECO:0007669"/>
    <property type="project" value="UniProtKB-KW"/>
</dbReference>
<dbReference type="EMBL" id="WJBE01000002">
    <property type="protein sequence ID" value="MBC3898746.1"/>
    <property type="molecule type" value="Genomic_DNA"/>
</dbReference>
<comment type="caution">
    <text evidence="1">The sequence shown here is derived from an EMBL/GenBank/DDBJ whole genome shotgun (WGS) entry which is preliminary data.</text>
</comment>
<accession>A0ABR6YUE6</accession>
<dbReference type="Pfam" id="PF07722">
    <property type="entry name" value="Peptidase_C26"/>
    <property type="match status" value="1"/>
</dbReference>
<protein>
    <submittedName>
        <fullName evidence="1">Gamma-glutamyl-gamma-aminobutyrate hydrolase family protein</fullName>
    </submittedName>
</protein>
<sequence>MKNKPIIGVLPQYNAIEKRIYIAPPYMNGILEGGGLPVLLPFVKTKKDIKTLAKEFDGFLFTGGQDINPSLYGQPLCHCSDEISPRRDELEVNLFKAIIKENKPVLGICRGMQLINVASGGTLKQDILGVKEIGMTLQHFQKTPYDIPVHEISIEKNTLLHQILGKDRILVNSVHHQGIGNLGSGLTAIANSVDELVEAVEIKELDFGIAVQWHPEQLLKTDNNARKLFAAFVNAAKKMG</sequence>
<reference evidence="1 2" key="1">
    <citation type="journal article" date="2020" name="mSystems">
        <title>Defining Genomic and Predicted Metabolic Features of the Acetobacterium Genus.</title>
        <authorList>
            <person name="Ross D.E."/>
            <person name="Marshall C.W."/>
            <person name="Gulliver D."/>
            <person name="May H.D."/>
            <person name="Norman R.S."/>
        </authorList>
    </citation>
    <scope>NUCLEOTIDE SEQUENCE [LARGE SCALE GENOMIC DNA]</scope>
    <source>
        <strain evidence="1 2">DSM 4132</strain>
    </source>
</reference>
<keyword evidence="1" id="KW-0378">Hydrolase</keyword>
<dbReference type="InterPro" id="IPR029062">
    <property type="entry name" value="Class_I_gatase-like"/>
</dbReference>